<dbReference type="GO" id="GO:0004519">
    <property type="term" value="F:endonuclease activity"/>
    <property type="evidence" value="ECO:0007669"/>
    <property type="project" value="UniProtKB-KW"/>
</dbReference>
<dbReference type="PANTHER" id="PTHR34072">
    <property type="entry name" value="ENZYMATIC POLYPROTEIN-RELATED"/>
    <property type="match status" value="1"/>
</dbReference>
<organism evidence="9 10">
    <name type="scientific">Phytophthora cactorum</name>
    <dbReference type="NCBI Taxonomy" id="29920"/>
    <lineage>
        <taxon>Eukaryota</taxon>
        <taxon>Sar</taxon>
        <taxon>Stramenopiles</taxon>
        <taxon>Oomycota</taxon>
        <taxon>Peronosporomycetes</taxon>
        <taxon>Peronosporales</taxon>
        <taxon>Peronosporaceae</taxon>
        <taxon>Phytophthora</taxon>
    </lineage>
</organism>
<dbReference type="SUPFAM" id="SSF56672">
    <property type="entry name" value="DNA/RNA polymerases"/>
    <property type="match status" value="1"/>
</dbReference>
<dbReference type="OrthoDB" id="104794at2759"/>
<dbReference type="EMBL" id="MJFZ01000094">
    <property type="protein sequence ID" value="RAW38207.1"/>
    <property type="molecule type" value="Genomic_DNA"/>
</dbReference>
<evidence type="ECO:0000313" key="10">
    <source>
        <dbReference type="Proteomes" id="UP000251314"/>
    </source>
</evidence>
<comment type="caution">
    <text evidence="9">The sequence shown here is derived from an EMBL/GenBank/DDBJ whole genome shotgun (WGS) entry which is preliminary data.</text>
</comment>
<dbReference type="InterPro" id="IPR043502">
    <property type="entry name" value="DNA/RNA_pol_sf"/>
</dbReference>
<dbReference type="Proteomes" id="UP000251314">
    <property type="component" value="Unassembled WGS sequence"/>
</dbReference>
<evidence type="ECO:0000256" key="3">
    <source>
        <dbReference type="ARBA" id="ARBA00022722"/>
    </source>
</evidence>
<dbReference type="AlphaFoldDB" id="A0A329SMX0"/>
<keyword evidence="2" id="KW-0548">Nucleotidyltransferase</keyword>
<evidence type="ECO:0000256" key="1">
    <source>
        <dbReference type="ARBA" id="ARBA00022679"/>
    </source>
</evidence>
<protein>
    <recommendedName>
        <fullName evidence="7">Reverse transcriptase RNase H-like domain-containing protein</fullName>
    </recommendedName>
</protein>
<keyword evidence="10" id="KW-1185">Reference proteome</keyword>
<keyword evidence="5" id="KW-0378">Hydrolase</keyword>
<feature type="domain" description="Reverse transcriptase RNase H-like" evidence="7">
    <location>
        <begin position="4"/>
        <end position="109"/>
    </location>
</feature>
<dbReference type="EMBL" id="RCMV01000688">
    <property type="protein sequence ID" value="KAG3213902.1"/>
    <property type="molecule type" value="Genomic_DNA"/>
</dbReference>
<dbReference type="Pfam" id="PF17917">
    <property type="entry name" value="RT_RNaseH"/>
    <property type="match status" value="1"/>
</dbReference>
<name>A0A329SMX0_9STRA</name>
<gene>
    <name evidence="9" type="ORF">PC110_g5567</name>
    <name evidence="8" type="ORF">PC129_g15176</name>
</gene>
<evidence type="ECO:0000256" key="6">
    <source>
        <dbReference type="ARBA" id="ARBA00022918"/>
    </source>
</evidence>
<evidence type="ECO:0000313" key="8">
    <source>
        <dbReference type="EMBL" id="KAG3213902.1"/>
    </source>
</evidence>
<dbReference type="CDD" id="cd09274">
    <property type="entry name" value="RNase_HI_RT_Ty3"/>
    <property type="match status" value="1"/>
</dbReference>
<dbReference type="Gene3D" id="3.10.20.370">
    <property type="match status" value="1"/>
</dbReference>
<evidence type="ECO:0000256" key="2">
    <source>
        <dbReference type="ARBA" id="ARBA00022695"/>
    </source>
</evidence>
<evidence type="ECO:0000256" key="5">
    <source>
        <dbReference type="ARBA" id="ARBA00022801"/>
    </source>
</evidence>
<evidence type="ECO:0000256" key="4">
    <source>
        <dbReference type="ARBA" id="ARBA00022759"/>
    </source>
</evidence>
<keyword evidence="1" id="KW-0808">Transferase</keyword>
<accession>A0A329SMX0</accession>
<dbReference type="STRING" id="29920.A0A329SMX0"/>
<sequence>MLPDHSKPFHVVCDASDVVIVCTLMQLDNEGVERVVSYQSCQLKPAEQNYPVHDKELLVMRYVLIKFRVYLLGEQTFAVYTDHAPLRTATKTPHLSQRMERWLLLFSEYNFVVHYKPGKTSILVDMLSRHPDYDPCTTSGRHAAGDAEDEEECAVYIAEAVAAADTVTTCPLRDAIAAAYEHDATCSEMFKYLKAPSDSARWQLSPLSRSRVDRYVIHAVVVGTLL</sequence>
<reference evidence="9 10" key="1">
    <citation type="submission" date="2018-01" db="EMBL/GenBank/DDBJ databases">
        <title>Draft genome of the strawberry crown rot pathogen Phytophthora cactorum.</title>
        <authorList>
            <person name="Armitage A.D."/>
            <person name="Lysoe E."/>
            <person name="Nellist C.F."/>
            <person name="Harrison R.J."/>
            <person name="Brurberg M.B."/>
        </authorList>
    </citation>
    <scope>NUCLEOTIDE SEQUENCE [LARGE SCALE GENOMIC DNA]</scope>
    <source>
        <strain evidence="9 10">10300</strain>
    </source>
</reference>
<evidence type="ECO:0000259" key="7">
    <source>
        <dbReference type="Pfam" id="PF17917"/>
    </source>
</evidence>
<reference evidence="8" key="2">
    <citation type="submission" date="2018-05" db="EMBL/GenBank/DDBJ databases">
        <title>Effector identification in a new, highly contiguous assembly of the strawberry crown rot pathogen Phytophthora cactorum.</title>
        <authorList>
            <person name="Armitage A.D."/>
            <person name="Nellist C.F."/>
            <person name="Bates H."/>
            <person name="Vickerstaff R.J."/>
            <person name="Harrison R.J."/>
        </authorList>
    </citation>
    <scope>NUCLEOTIDE SEQUENCE</scope>
    <source>
        <strain evidence="8">P421</strain>
    </source>
</reference>
<dbReference type="GO" id="GO:0016787">
    <property type="term" value="F:hydrolase activity"/>
    <property type="evidence" value="ECO:0007669"/>
    <property type="project" value="UniProtKB-KW"/>
</dbReference>
<dbReference type="GO" id="GO:0003964">
    <property type="term" value="F:RNA-directed DNA polymerase activity"/>
    <property type="evidence" value="ECO:0007669"/>
    <property type="project" value="UniProtKB-KW"/>
</dbReference>
<dbReference type="PANTHER" id="PTHR34072:SF56">
    <property type="entry name" value="REVERSE TRANSCRIPTASE_RETROTRANSPOSON-DERIVED PROTEIN RNASE H-LIKE DOMAIN-CONTAINING PROTEIN"/>
    <property type="match status" value="1"/>
</dbReference>
<keyword evidence="4" id="KW-0255">Endonuclease</keyword>
<keyword evidence="6" id="KW-0695">RNA-directed DNA polymerase</keyword>
<dbReference type="VEuPathDB" id="FungiDB:PC110_g5567"/>
<evidence type="ECO:0000313" key="9">
    <source>
        <dbReference type="EMBL" id="RAW38207.1"/>
    </source>
</evidence>
<dbReference type="Proteomes" id="UP000760860">
    <property type="component" value="Unassembled WGS sequence"/>
</dbReference>
<dbReference type="InterPro" id="IPR041373">
    <property type="entry name" value="RT_RNaseH"/>
</dbReference>
<keyword evidence="3" id="KW-0540">Nuclease</keyword>
<proteinExistence type="predicted"/>